<evidence type="ECO:0000256" key="8">
    <source>
        <dbReference type="PROSITE-ProRule" id="PRU10016"/>
    </source>
</evidence>
<comment type="similarity">
    <text evidence="2">Belongs to the thymidylate synthase family.</text>
</comment>
<dbReference type="GO" id="GO:0006235">
    <property type="term" value="P:dTTP biosynthetic process"/>
    <property type="evidence" value="ECO:0007669"/>
    <property type="project" value="UniProtKB-UniPathway"/>
</dbReference>
<accession>A0A6L2Q7D1</accession>
<dbReference type="GO" id="GO:0006231">
    <property type="term" value="P:dTMP biosynthetic process"/>
    <property type="evidence" value="ECO:0007669"/>
    <property type="project" value="InterPro"/>
</dbReference>
<dbReference type="InterPro" id="IPR000398">
    <property type="entry name" value="Thymidylate_synthase"/>
</dbReference>
<dbReference type="OrthoDB" id="766at2759"/>
<evidence type="ECO:0000259" key="9">
    <source>
        <dbReference type="Pfam" id="PF00303"/>
    </source>
</evidence>
<dbReference type="EC" id="2.1.1.45" evidence="3"/>
<dbReference type="GO" id="GO:0005739">
    <property type="term" value="C:mitochondrion"/>
    <property type="evidence" value="ECO:0007669"/>
    <property type="project" value="TreeGrafter"/>
</dbReference>
<evidence type="ECO:0000313" key="11">
    <source>
        <dbReference type="Proteomes" id="UP000502823"/>
    </source>
</evidence>
<dbReference type="UniPathway" id="UPA00575"/>
<reference evidence="11" key="1">
    <citation type="submission" date="2020-01" db="EMBL/GenBank/DDBJ databases">
        <title>Draft genome sequence of the Termite Coptotermes fromosanus.</title>
        <authorList>
            <person name="Itakura S."/>
            <person name="Yosikawa Y."/>
            <person name="Umezawa K."/>
        </authorList>
    </citation>
    <scope>NUCLEOTIDE SEQUENCE [LARGE SCALE GENOMIC DNA]</scope>
</reference>
<dbReference type="SUPFAM" id="SSF55831">
    <property type="entry name" value="Thymidylate synthase/dCMP hydroxymethylase"/>
    <property type="match status" value="1"/>
</dbReference>
<name>A0A6L2Q7D1_COPFO</name>
<evidence type="ECO:0000256" key="4">
    <source>
        <dbReference type="ARBA" id="ARBA00015931"/>
    </source>
</evidence>
<dbReference type="InterPro" id="IPR020940">
    <property type="entry name" value="Thymidylate_synthase_AS"/>
</dbReference>
<keyword evidence="7" id="KW-0545">Nucleotide biosynthesis</keyword>
<dbReference type="PROSITE" id="PS00091">
    <property type="entry name" value="THYMIDYLATE_SYNTHASE"/>
    <property type="match status" value="1"/>
</dbReference>
<dbReference type="AlphaFoldDB" id="A0A6L2Q7D1"/>
<proteinExistence type="inferred from homology"/>
<feature type="domain" description="Thymidylate synthase/dCMP hydroxymethylase" evidence="9">
    <location>
        <begin position="127"/>
        <end position="342"/>
    </location>
</feature>
<evidence type="ECO:0000256" key="3">
    <source>
        <dbReference type="ARBA" id="ARBA00011947"/>
    </source>
</evidence>
<dbReference type="NCBIfam" id="TIGR03284">
    <property type="entry name" value="thym_sym"/>
    <property type="match status" value="1"/>
</dbReference>
<sequence>MSSHLISSAAFEYGNGEISSVSVNSIHTRESGHTSNRVLPVAEIIKFENVEVLMAAAEENKTDEQHKSLISTVADVKGYDEKSSLHSQNISHVSLHTTSSIGSSNCNSGDANIATDVSVNVEHEEYQYLNHIHRIIKHGFKKNDRTGVGTYSLFGAQMRYSLRNGVFPLLTTKRVFWRAVVEELLWFIRGSTNAKQLQEKNIHIWDGNSSRQFLDSLGFSDRMEGDLGPVYGFQWRHFGAKYVDMNTDCTGQGIDQLQQVISTLKSKPHDRRIIMCAWNPVDIPKMALPPCHCLVQFYVAEDELCCQLYQRSADMGLGVPFNIASYALLTYMVAKVTCLKVWTLS</sequence>
<dbReference type="PANTHER" id="PTHR11548">
    <property type="entry name" value="THYMIDYLATE SYNTHASE 1"/>
    <property type="match status" value="1"/>
</dbReference>
<evidence type="ECO:0000313" key="10">
    <source>
        <dbReference type="EMBL" id="GFG37717.1"/>
    </source>
</evidence>
<dbReference type="EMBL" id="BLKM01000713">
    <property type="protein sequence ID" value="GFG37717.1"/>
    <property type="molecule type" value="Genomic_DNA"/>
</dbReference>
<feature type="active site" evidence="8">
    <location>
        <position position="291"/>
    </location>
</feature>
<comment type="caution">
    <text evidence="10">The sequence shown here is derived from an EMBL/GenBank/DDBJ whole genome shotgun (WGS) entry which is preliminary data.</text>
</comment>
<dbReference type="InterPro" id="IPR045097">
    <property type="entry name" value="Thymidate_synth/dCMP_Mease"/>
</dbReference>
<comment type="pathway">
    <text evidence="1">Pyrimidine metabolism; dTTP biosynthesis.</text>
</comment>
<dbReference type="GO" id="GO:0005829">
    <property type="term" value="C:cytosol"/>
    <property type="evidence" value="ECO:0007669"/>
    <property type="project" value="TreeGrafter"/>
</dbReference>
<dbReference type="GO" id="GO:0032259">
    <property type="term" value="P:methylation"/>
    <property type="evidence" value="ECO:0007669"/>
    <property type="project" value="UniProtKB-KW"/>
</dbReference>
<evidence type="ECO:0000256" key="6">
    <source>
        <dbReference type="ARBA" id="ARBA00022679"/>
    </source>
</evidence>
<dbReference type="Gene3D" id="3.30.572.10">
    <property type="entry name" value="Thymidylate synthase/dCMP hydroxymethylase domain"/>
    <property type="match status" value="1"/>
</dbReference>
<keyword evidence="11" id="KW-1185">Reference proteome</keyword>
<dbReference type="PANTHER" id="PTHR11548:SF2">
    <property type="entry name" value="THYMIDYLATE SYNTHASE"/>
    <property type="match status" value="1"/>
</dbReference>
<dbReference type="Proteomes" id="UP000502823">
    <property type="component" value="Unassembled WGS sequence"/>
</dbReference>
<dbReference type="Pfam" id="PF00303">
    <property type="entry name" value="Thymidylat_synt"/>
    <property type="match status" value="1"/>
</dbReference>
<evidence type="ECO:0000256" key="1">
    <source>
        <dbReference type="ARBA" id="ARBA00004992"/>
    </source>
</evidence>
<dbReference type="InterPro" id="IPR036926">
    <property type="entry name" value="Thymidate_synth/dCMP_Mease_sf"/>
</dbReference>
<dbReference type="GO" id="GO:0004799">
    <property type="term" value="F:thymidylate synthase activity"/>
    <property type="evidence" value="ECO:0007669"/>
    <property type="project" value="UniProtKB-EC"/>
</dbReference>
<evidence type="ECO:0000256" key="5">
    <source>
        <dbReference type="ARBA" id="ARBA00022603"/>
    </source>
</evidence>
<organism evidence="10 11">
    <name type="scientific">Coptotermes formosanus</name>
    <name type="common">Formosan subterranean termite</name>
    <dbReference type="NCBI Taxonomy" id="36987"/>
    <lineage>
        <taxon>Eukaryota</taxon>
        <taxon>Metazoa</taxon>
        <taxon>Ecdysozoa</taxon>
        <taxon>Arthropoda</taxon>
        <taxon>Hexapoda</taxon>
        <taxon>Insecta</taxon>
        <taxon>Pterygota</taxon>
        <taxon>Neoptera</taxon>
        <taxon>Polyneoptera</taxon>
        <taxon>Dictyoptera</taxon>
        <taxon>Blattodea</taxon>
        <taxon>Blattoidea</taxon>
        <taxon>Termitoidae</taxon>
        <taxon>Rhinotermitidae</taxon>
        <taxon>Coptotermes</taxon>
    </lineage>
</organism>
<protein>
    <recommendedName>
        <fullName evidence="4">Thymidylate synthase</fullName>
        <ecNumber evidence="3">2.1.1.45</ecNumber>
    </recommendedName>
</protein>
<dbReference type="InterPro" id="IPR023451">
    <property type="entry name" value="Thymidate_synth/dCMP_Mease_dom"/>
</dbReference>
<dbReference type="InParanoid" id="A0A6L2Q7D1"/>
<keyword evidence="6" id="KW-0808">Transferase</keyword>
<dbReference type="FunFam" id="3.30.572.10:FF:000008">
    <property type="entry name" value="thymidylate synthase isoform X2"/>
    <property type="match status" value="1"/>
</dbReference>
<evidence type="ECO:0000256" key="7">
    <source>
        <dbReference type="ARBA" id="ARBA00022727"/>
    </source>
</evidence>
<evidence type="ECO:0000256" key="2">
    <source>
        <dbReference type="ARBA" id="ARBA00009972"/>
    </source>
</evidence>
<dbReference type="FunCoup" id="A0A6L2Q7D1">
    <property type="interactions" value="1161"/>
</dbReference>
<keyword evidence="5" id="KW-0489">Methyltransferase</keyword>
<dbReference type="CDD" id="cd00351">
    <property type="entry name" value="TS_Pyrimidine_HMase"/>
    <property type="match status" value="1"/>
</dbReference>
<gene>
    <name evidence="10" type="ORF">Cfor_06957</name>
</gene>
<dbReference type="PRINTS" id="PR00108">
    <property type="entry name" value="THYMDSNTHASE"/>
</dbReference>